<evidence type="ECO:0000313" key="7">
    <source>
        <dbReference type="Proteomes" id="UP000290289"/>
    </source>
</evidence>
<dbReference type="AlphaFoldDB" id="A0A498IZ35"/>
<evidence type="ECO:0000256" key="4">
    <source>
        <dbReference type="ARBA" id="ARBA00022729"/>
    </source>
</evidence>
<dbReference type="Pfam" id="PF00560">
    <property type="entry name" value="LRR_1"/>
    <property type="match status" value="1"/>
</dbReference>
<dbReference type="SUPFAM" id="SSF52058">
    <property type="entry name" value="L domain-like"/>
    <property type="match status" value="1"/>
</dbReference>
<evidence type="ECO:0000256" key="1">
    <source>
        <dbReference type="ARBA" id="ARBA00004613"/>
    </source>
</evidence>
<evidence type="ECO:0000256" key="3">
    <source>
        <dbReference type="ARBA" id="ARBA00022614"/>
    </source>
</evidence>
<dbReference type="InterPro" id="IPR032675">
    <property type="entry name" value="LRR_dom_sf"/>
</dbReference>
<reference evidence="6 7" key="1">
    <citation type="submission" date="2018-10" db="EMBL/GenBank/DDBJ databases">
        <title>A high-quality apple genome assembly.</title>
        <authorList>
            <person name="Hu J."/>
        </authorList>
    </citation>
    <scope>NUCLEOTIDE SEQUENCE [LARGE SCALE GENOMIC DNA]</scope>
    <source>
        <strain evidence="7">cv. HFTH1</strain>
        <tissue evidence="6">Young leaf</tissue>
    </source>
</reference>
<dbReference type="GO" id="GO:0005576">
    <property type="term" value="C:extracellular region"/>
    <property type="evidence" value="ECO:0007669"/>
    <property type="project" value="UniProtKB-SubCell"/>
</dbReference>
<evidence type="ECO:0000313" key="6">
    <source>
        <dbReference type="EMBL" id="RXH87374.1"/>
    </source>
</evidence>
<accession>A0A498IZ35</accession>
<keyword evidence="5" id="KW-0677">Repeat</keyword>
<gene>
    <name evidence="6" type="ORF">DVH24_034274</name>
</gene>
<dbReference type="InterPro" id="IPR051582">
    <property type="entry name" value="LRR_extensin-like_regulator"/>
</dbReference>
<dbReference type="InterPro" id="IPR001611">
    <property type="entry name" value="Leu-rich_rpt"/>
</dbReference>
<keyword evidence="2" id="KW-0964">Secreted</keyword>
<comment type="caution">
    <text evidence="6">The sequence shown here is derived from an EMBL/GenBank/DDBJ whole genome shotgun (WGS) entry which is preliminary data.</text>
</comment>
<comment type="subcellular location">
    <subcellularLocation>
        <location evidence="1">Secreted</location>
    </subcellularLocation>
</comment>
<proteinExistence type="predicted"/>
<organism evidence="6 7">
    <name type="scientific">Malus domestica</name>
    <name type="common">Apple</name>
    <name type="synonym">Pyrus malus</name>
    <dbReference type="NCBI Taxonomy" id="3750"/>
    <lineage>
        <taxon>Eukaryota</taxon>
        <taxon>Viridiplantae</taxon>
        <taxon>Streptophyta</taxon>
        <taxon>Embryophyta</taxon>
        <taxon>Tracheophyta</taxon>
        <taxon>Spermatophyta</taxon>
        <taxon>Magnoliopsida</taxon>
        <taxon>eudicotyledons</taxon>
        <taxon>Gunneridae</taxon>
        <taxon>Pentapetalae</taxon>
        <taxon>rosids</taxon>
        <taxon>fabids</taxon>
        <taxon>Rosales</taxon>
        <taxon>Rosaceae</taxon>
        <taxon>Amygdaloideae</taxon>
        <taxon>Maleae</taxon>
        <taxon>Malus</taxon>
    </lineage>
</organism>
<evidence type="ECO:0000256" key="2">
    <source>
        <dbReference type="ARBA" id="ARBA00022525"/>
    </source>
</evidence>
<dbReference type="PANTHER" id="PTHR32093:SF131">
    <property type="entry name" value="LEUCINE-RICH REPEAT-CONTAINING N-TERMINAL PLANT-TYPE DOMAIN-CONTAINING PROTEIN"/>
    <property type="match status" value="1"/>
</dbReference>
<dbReference type="Proteomes" id="UP000290289">
    <property type="component" value="Chromosome 10"/>
</dbReference>
<keyword evidence="7" id="KW-1185">Reference proteome</keyword>
<feature type="non-terminal residue" evidence="6">
    <location>
        <position position="1"/>
    </location>
</feature>
<sequence>AVSDCACFLALDFGECGLGSQLLLLQFVKVDFFCFFRDLVYGFTLKNTTPVSYAKVHVSRKDEASYMKGITMEEGDRPKIYTEEHEKLEAPSKVLLCQANTITKQYLMSHPGPRRTTFRARSTTVARYCPLWAYHSLTVLFLGTHEQLPSESPIMGVLWPPSRLTSEFLRNPKPVSSQKASCSSLLELKQNYYLLTISSHSSLLELKQRDMGAFSFISSLLISTLLVHLCLYHCKVEASEIIIGGGGAKIKSDPRGFAKTWQGANVCKYKGFVCAVHPVYKKKAVSGLDINGAMFEGFNNKLPLRGFLDELPDLVFYHANSNNFTGSVPVNPAMLRYFYELDLSNNKLTGRFPYEVLRAKNLTFLDLRFNFFTGPVPAQVFDLGVDVLFLNNNNFTKQIPDNLGSSPAHYFTFANNKFTGPIPRSIGQASKTLYEVLFLGNKLSGCLPYEIGYLNQATVFDVSSNYLTGPIPASFACLAKIVYLNLAKNKFYGPVPEMVCKLSTLGNLSLADNYFTVVGPECQKLVNRKILDVSKNCILGQPNQRTKMECATFFSKPRKCPNEKEMTYIPCKRPYSGSNEKKTDHLPRAPLSYGTLIPHRL</sequence>
<dbReference type="PANTHER" id="PTHR32093">
    <property type="entry name" value="LEUCINE-RICH REPEAT EXTENSIN-LIKE PROTEIN 3-RELATED"/>
    <property type="match status" value="1"/>
</dbReference>
<dbReference type="Gene3D" id="3.80.10.10">
    <property type="entry name" value="Ribonuclease Inhibitor"/>
    <property type="match status" value="1"/>
</dbReference>
<name>A0A498IZ35_MALDO</name>
<dbReference type="STRING" id="3750.A0A498IZ35"/>
<keyword evidence="3" id="KW-0433">Leucine-rich repeat</keyword>
<protein>
    <recommendedName>
        <fullName evidence="8">Leucine-rich repeat-containing N-terminal plant-type domain-containing protein</fullName>
    </recommendedName>
</protein>
<evidence type="ECO:0008006" key="8">
    <source>
        <dbReference type="Google" id="ProtNLM"/>
    </source>
</evidence>
<evidence type="ECO:0000256" key="5">
    <source>
        <dbReference type="ARBA" id="ARBA00022737"/>
    </source>
</evidence>
<dbReference type="EMBL" id="RDQH01000336">
    <property type="protein sequence ID" value="RXH87374.1"/>
    <property type="molecule type" value="Genomic_DNA"/>
</dbReference>
<keyword evidence="4" id="KW-0732">Signal</keyword>